<dbReference type="InterPro" id="IPR027417">
    <property type="entry name" value="P-loop_NTPase"/>
</dbReference>
<dbReference type="AlphaFoldDB" id="A0A1A8WXX1"/>
<name>A0A1A8WXX1_PLAOA</name>
<dbReference type="EMBL" id="FLQV01000581">
    <property type="protein sequence ID" value="SBS96237.1"/>
    <property type="molecule type" value="Genomic_DNA"/>
</dbReference>
<dbReference type="SUPFAM" id="SSF52540">
    <property type="entry name" value="P-loop containing nucleoside triphosphate hydrolases"/>
    <property type="match status" value="1"/>
</dbReference>
<protein>
    <submittedName>
        <fullName evidence="1">Uncharacterized protein</fullName>
    </submittedName>
</protein>
<evidence type="ECO:0000313" key="2">
    <source>
        <dbReference type="Proteomes" id="UP000078546"/>
    </source>
</evidence>
<gene>
    <name evidence="1" type="ORF">POVCU1_031520</name>
</gene>
<evidence type="ECO:0000313" key="1">
    <source>
        <dbReference type="EMBL" id="SBS96237.1"/>
    </source>
</evidence>
<accession>A0A1A8WXX1</accession>
<sequence>MKVPISDIRRVNIASFLSFILKRCRGNVGVAIASKANPWCHDIKRRRHFVTSSGGNQFEKREEKNLFEEELKNVYKQFTIQRNNNNESKCEEILIVCDDELSENKKCIGDVVRMDDNTYGVVLQLNKNNTIIGKIRGNMDQGEKYNNGNIAHVGEEKNVYSPFEYLNYLYLLRKEKLNIFSHKSEEMYDKKVIKKQLYINHLLIDMFSKINYGQKVCVIGNKDEGKKNLLTSILCENLLVNLVKNKENFFILCSYIHNSEIVNILENLHEQFRNILICSGEKIGHSEEEKEKYEMDKLYSKKYTYENVQIPNDLLLINSTPQMDSKVATYISPILSLHKLNDYKQIYKNVILILYNVTNYSETVWQLQREMSSFVKNYYHKNEEIIWTNEAKYTLLSALPFSVYTVISKYLSFAAYPHFAQDCDVHSKQGKHQLCVTHTDERDNSRCSYGFTTWKFSDLPYVQEQLRREYTTSSVTSFLFFDHVKGQEKCPIQSYALSLSENCIYLMKNNLGIHSEVNIKHVINNEIVEENKIWECTKNEIKKVIHKRNSLQALIENKKIMNIYIDHWEMEDFIHYNNIYYILMNTNFETLYFNTFQRIVFLRNLLTFNFTNDIITQKHINYYHMQFISYYMDNMKYFSFLEAEFFKKFQLLNQMEYALLFLRKIDAVLKHIKWLPPLSVLSFASVARGVEEGDNDWLYTQMSSPQA</sequence>
<organism evidence="1 2">
    <name type="scientific">Plasmodium ovale curtisi</name>
    <dbReference type="NCBI Taxonomy" id="864141"/>
    <lineage>
        <taxon>Eukaryota</taxon>
        <taxon>Sar</taxon>
        <taxon>Alveolata</taxon>
        <taxon>Apicomplexa</taxon>
        <taxon>Aconoidasida</taxon>
        <taxon>Haemosporida</taxon>
        <taxon>Plasmodiidae</taxon>
        <taxon>Plasmodium</taxon>
        <taxon>Plasmodium (Plasmodium)</taxon>
    </lineage>
</organism>
<dbReference type="Proteomes" id="UP000078546">
    <property type="component" value="Unassembled WGS sequence"/>
</dbReference>
<proteinExistence type="predicted"/>
<reference evidence="2" key="1">
    <citation type="submission" date="2016-05" db="EMBL/GenBank/DDBJ databases">
        <authorList>
            <person name="Naeem Raeece"/>
        </authorList>
    </citation>
    <scope>NUCLEOTIDE SEQUENCE [LARGE SCALE GENOMIC DNA]</scope>
</reference>